<dbReference type="InterPro" id="IPR058031">
    <property type="entry name" value="AAA_lid_NorR"/>
</dbReference>
<keyword evidence="1" id="KW-0547">Nucleotide-binding</keyword>
<dbReference type="InterPro" id="IPR025662">
    <property type="entry name" value="Sigma_54_int_dom_ATP-bd_1"/>
</dbReference>
<dbReference type="RefSeq" id="WP_155614828.1">
    <property type="nucleotide sequence ID" value="NZ_JBDLZV010000001.1"/>
</dbReference>
<dbReference type="SUPFAM" id="SSF46689">
    <property type="entry name" value="Homeodomain-like"/>
    <property type="match status" value="1"/>
</dbReference>
<feature type="domain" description="Sigma-54 factor interaction" evidence="6">
    <location>
        <begin position="338"/>
        <end position="568"/>
    </location>
</feature>
<evidence type="ECO:0000256" key="4">
    <source>
        <dbReference type="ARBA" id="ARBA00023125"/>
    </source>
</evidence>
<evidence type="ECO:0000256" key="1">
    <source>
        <dbReference type="ARBA" id="ARBA00022741"/>
    </source>
</evidence>
<dbReference type="InterPro" id="IPR009057">
    <property type="entry name" value="Homeodomain-like_sf"/>
</dbReference>
<name>A0A7X2ZB40_9BACL</name>
<dbReference type="Gene3D" id="1.10.10.60">
    <property type="entry name" value="Homeodomain-like"/>
    <property type="match status" value="1"/>
</dbReference>
<dbReference type="SMART" id="SM00382">
    <property type="entry name" value="AAA"/>
    <property type="match status" value="1"/>
</dbReference>
<dbReference type="PROSITE" id="PS50045">
    <property type="entry name" value="SIGMA54_INTERACT_4"/>
    <property type="match status" value="1"/>
</dbReference>
<keyword evidence="5" id="KW-0804">Transcription</keyword>
<dbReference type="Gene3D" id="3.40.50.300">
    <property type="entry name" value="P-loop containing nucleotide triphosphate hydrolases"/>
    <property type="match status" value="1"/>
</dbReference>
<dbReference type="Pfam" id="PF00158">
    <property type="entry name" value="Sigma54_activat"/>
    <property type="match status" value="1"/>
</dbReference>
<evidence type="ECO:0000256" key="5">
    <source>
        <dbReference type="ARBA" id="ARBA00023163"/>
    </source>
</evidence>
<dbReference type="Gene3D" id="3.30.450.40">
    <property type="match status" value="1"/>
</dbReference>
<dbReference type="CDD" id="cd00009">
    <property type="entry name" value="AAA"/>
    <property type="match status" value="1"/>
</dbReference>
<evidence type="ECO:0000313" key="7">
    <source>
        <dbReference type="EMBL" id="MUG71659.1"/>
    </source>
</evidence>
<evidence type="ECO:0000256" key="2">
    <source>
        <dbReference type="ARBA" id="ARBA00022840"/>
    </source>
</evidence>
<dbReference type="InterPro" id="IPR025944">
    <property type="entry name" value="Sigma_54_int_dom_CS"/>
</dbReference>
<dbReference type="SUPFAM" id="SSF52540">
    <property type="entry name" value="P-loop containing nucleoside triphosphate hydrolases"/>
    <property type="match status" value="1"/>
</dbReference>
<dbReference type="PROSITE" id="PS00675">
    <property type="entry name" value="SIGMA54_INTERACT_1"/>
    <property type="match status" value="1"/>
</dbReference>
<protein>
    <submittedName>
        <fullName evidence="7">AAA domain-containing protein</fullName>
    </submittedName>
</protein>
<dbReference type="PANTHER" id="PTHR32071">
    <property type="entry name" value="TRANSCRIPTIONAL REGULATORY PROTEIN"/>
    <property type="match status" value="1"/>
</dbReference>
<dbReference type="FunFam" id="3.40.50.300:FF:000006">
    <property type="entry name" value="DNA-binding transcriptional regulator NtrC"/>
    <property type="match status" value="1"/>
</dbReference>
<proteinExistence type="predicted"/>
<keyword evidence="4" id="KW-0238">DNA-binding</keyword>
<dbReference type="EMBL" id="WNZX01000010">
    <property type="protein sequence ID" value="MUG71659.1"/>
    <property type="molecule type" value="Genomic_DNA"/>
</dbReference>
<dbReference type="InterPro" id="IPR002197">
    <property type="entry name" value="HTH_Fis"/>
</dbReference>
<dbReference type="GO" id="GO:0005524">
    <property type="term" value="F:ATP binding"/>
    <property type="evidence" value="ECO:0007669"/>
    <property type="project" value="UniProtKB-KW"/>
</dbReference>
<dbReference type="Pfam" id="PF25601">
    <property type="entry name" value="AAA_lid_14"/>
    <property type="match status" value="1"/>
</dbReference>
<dbReference type="InterPro" id="IPR029016">
    <property type="entry name" value="GAF-like_dom_sf"/>
</dbReference>
<dbReference type="GO" id="GO:0006355">
    <property type="term" value="P:regulation of DNA-templated transcription"/>
    <property type="evidence" value="ECO:0007669"/>
    <property type="project" value="InterPro"/>
</dbReference>
<organism evidence="7 8">
    <name type="scientific">Paenibacillus validus</name>
    <dbReference type="NCBI Taxonomy" id="44253"/>
    <lineage>
        <taxon>Bacteria</taxon>
        <taxon>Bacillati</taxon>
        <taxon>Bacillota</taxon>
        <taxon>Bacilli</taxon>
        <taxon>Bacillales</taxon>
        <taxon>Paenibacillaceae</taxon>
        <taxon>Paenibacillus</taxon>
    </lineage>
</organism>
<dbReference type="Proteomes" id="UP000450917">
    <property type="component" value="Unassembled WGS sequence"/>
</dbReference>
<dbReference type="PROSITE" id="PS00688">
    <property type="entry name" value="SIGMA54_INTERACT_3"/>
    <property type="match status" value="1"/>
</dbReference>
<evidence type="ECO:0000313" key="8">
    <source>
        <dbReference type="Proteomes" id="UP000450917"/>
    </source>
</evidence>
<reference evidence="7 8" key="1">
    <citation type="submission" date="2019-11" db="EMBL/GenBank/DDBJ databases">
        <title>Draft genome sequences of five Paenibacillus species of dairy origin.</title>
        <authorList>
            <person name="Olajide A.M."/>
            <person name="Chen S."/>
            <person name="Lapointe G."/>
        </authorList>
    </citation>
    <scope>NUCLEOTIDE SEQUENCE [LARGE SCALE GENOMIC DNA]</scope>
    <source>
        <strain evidence="7 8">2CS3</strain>
    </source>
</reference>
<dbReference type="PROSITE" id="PS00676">
    <property type="entry name" value="SIGMA54_INTERACT_2"/>
    <property type="match status" value="1"/>
</dbReference>
<sequence length="656" mass="72551">MNPHLSLNAWSSPDFTRSKLESAWNSFMIQEPLNLDIRPLVIDSWRRCHTKGLHPFQSKSSIRLSEGHIQQYLLNDPLIFEIDPILSELKELANDCGHLVVLTDPQGTIVKIDGDAQLRDEAEKMNFVIGSSWAEDSAGTCAIGVSLISQSPVQIFAAEHYCSDVHRWTCSAAPIRDPTSRQILAILDLTGPWQFANPHTLSAVVAASRVVEERLRHKLESERAKVMEYGLDVISHSRNTYIVALDRGGNVIKASPKMVECGWIDSGNRLVGSPVKSLNRLASEWSWEAEGKDGNWLFTLRPCIHQGRTIGAIVQAVPPSHKGRAAKAISTKYSFHSIIGSSPKFLAAVMEAKNAARSDFPVLIEGESGTGKELLAQSIHGGSYRAEGPFVAVNCGAIPKELAASEFFGYESGTFTGAAKEGRAGKFEQADGGTIFLDEIGELPLDLQTLLLRVLEEREIVRLGGKQPIQVNVRIIAATNRNLYADVESGKFRRDLYYRLHVLSLRVPPLREREGDISTLMKHFLHKACQEIGQLPVQVDEEAMRALENYPWPGNVRELRNVAYRIAARSAGSVAHVSHLPEEVIGGRMNLTSGKQGFSNLRRNGRNQEIELIRSTLEEFNGNVSKTAAKLGIHRSTIYRKLGRDLNHGSSQGENL</sequence>
<dbReference type="InterPro" id="IPR002078">
    <property type="entry name" value="Sigma_54_int"/>
</dbReference>
<evidence type="ECO:0000256" key="3">
    <source>
        <dbReference type="ARBA" id="ARBA00023015"/>
    </source>
</evidence>
<dbReference type="AlphaFoldDB" id="A0A7X2ZB40"/>
<keyword evidence="3" id="KW-0805">Transcription regulation</keyword>
<gene>
    <name evidence="7" type="ORF">GNP93_13360</name>
</gene>
<dbReference type="PANTHER" id="PTHR32071:SF81">
    <property type="entry name" value="PROPIONATE CATABOLISM OPERON REGULATORY PROTEIN"/>
    <property type="match status" value="1"/>
</dbReference>
<dbReference type="Gene3D" id="1.10.8.60">
    <property type="match status" value="1"/>
</dbReference>
<dbReference type="InterPro" id="IPR003593">
    <property type="entry name" value="AAA+_ATPase"/>
</dbReference>
<dbReference type="InterPro" id="IPR025943">
    <property type="entry name" value="Sigma_54_int_dom_ATP-bd_2"/>
</dbReference>
<keyword evidence="2" id="KW-0067">ATP-binding</keyword>
<dbReference type="InterPro" id="IPR027417">
    <property type="entry name" value="P-loop_NTPase"/>
</dbReference>
<evidence type="ECO:0000259" key="6">
    <source>
        <dbReference type="PROSITE" id="PS50045"/>
    </source>
</evidence>
<comment type="caution">
    <text evidence="7">The sequence shown here is derived from an EMBL/GenBank/DDBJ whole genome shotgun (WGS) entry which is preliminary data.</text>
</comment>
<keyword evidence="8" id="KW-1185">Reference proteome</keyword>
<dbReference type="GO" id="GO:0043565">
    <property type="term" value="F:sequence-specific DNA binding"/>
    <property type="evidence" value="ECO:0007669"/>
    <property type="project" value="InterPro"/>
</dbReference>
<dbReference type="Pfam" id="PF02954">
    <property type="entry name" value="HTH_8"/>
    <property type="match status" value="1"/>
</dbReference>
<accession>A0A7X2ZB40</accession>